<dbReference type="InParanoid" id="A0A132BBP2"/>
<gene>
    <name evidence="2" type="ORF">LY89DRAFT_761561</name>
</gene>
<dbReference type="PANTHER" id="PTHR34846:SF11">
    <property type="entry name" value="4-CARBOXYMUCONOLACTONE DECARBOXYLASE FAMILY PROTEIN (AFU_ORTHOLOGUE AFUA_6G11590)"/>
    <property type="match status" value="1"/>
</dbReference>
<dbReference type="RefSeq" id="XP_018064171.1">
    <property type="nucleotide sequence ID" value="XM_018221552.1"/>
</dbReference>
<dbReference type="InterPro" id="IPR029032">
    <property type="entry name" value="AhpD-like"/>
</dbReference>
<dbReference type="OrthoDB" id="2567457at2759"/>
<organism evidence="2 3">
    <name type="scientific">Mollisia scopiformis</name>
    <name type="common">Conifer needle endophyte fungus</name>
    <name type="synonym">Phialocephala scopiformis</name>
    <dbReference type="NCBI Taxonomy" id="149040"/>
    <lineage>
        <taxon>Eukaryota</taxon>
        <taxon>Fungi</taxon>
        <taxon>Dikarya</taxon>
        <taxon>Ascomycota</taxon>
        <taxon>Pezizomycotina</taxon>
        <taxon>Leotiomycetes</taxon>
        <taxon>Helotiales</taxon>
        <taxon>Mollisiaceae</taxon>
        <taxon>Mollisia</taxon>
    </lineage>
</organism>
<reference evidence="2 3" key="1">
    <citation type="submission" date="2015-10" db="EMBL/GenBank/DDBJ databases">
        <title>Full genome of DAOMC 229536 Phialocephala scopiformis, a fungal endophyte of spruce producing the potent anti-insectan compound rugulosin.</title>
        <authorList>
            <consortium name="DOE Joint Genome Institute"/>
            <person name="Walker A.K."/>
            <person name="Frasz S.L."/>
            <person name="Seifert K.A."/>
            <person name="Miller J.D."/>
            <person name="Mondo S.J."/>
            <person name="Labutti K."/>
            <person name="Lipzen A."/>
            <person name="Dockter R."/>
            <person name="Kennedy M."/>
            <person name="Grigoriev I.V."/>
            <person name="Spatafora J.W."/>
        </authorList>
    </citation>
    <scope>NUCLEOTIDE SEQUENCE [LARGE SCALE GENOMIC DNA]</scope>
    <source>
        <strain evidence="2 3">CBS 120377</strain>
    </source>
</reference>
<keyword evidence="3" id="KW-1185">Reference proteome</keyword>
<evidence type="ECO:0008006" key="4">
    <source>
        <dbReference type="Google" id="ProtNLM"/>
    </source>
</evidence>
<evidence type="ECO:0000256" key="1">
    <source>
        <dbReference type="SAM" id="MobiDB-lite"/>
    </source>
</evidence>
<dbReference type="KEGG" id="psco:LY89DRAFT_761561"/>
<feature type="region of interest" description="Disordered" evidence="1">
    <location>
        <begin position="1"/>
        <end position="22"/>
    </location>
</feature>
<dbReference type="GeneID" id="28831278"/>
<dbReference type="PANTHER" id="PTHR34846">
    <property type="entry name" value="4-CARBOXYMUCONOLACTONE DECARBOXYLASE FAMILY PROTEIN (AFU_ORTHOLOGUE AFUA_6G11590)"/>
    <property type="match status" value="1"/>
</dbReference>
<dbReference type="SUPFAM" id="SSF69118">
    <property type="entry name" value="AhpD-like"/>
    <property type="match status" value="1"/>
</dbReference>
<dbReference type="AlphaFoldDB" id="A0A132BBP2"/>
<dbReference type="Gene3D" id="1.20.1290.10">
    <property type="entry name" value="AhpD-like"/>
    <property type="match status" value="1"/>
</dbReference>
<dbReference type="Proteomes" id="UP000070700">
    <property type="component" value="Unassembled WGS sequence"/>
</dbReference>
<accession>A0A132BBP2</accession>
<protein>
    <recommendedName>
        <fullName evidence="4">Carboxymuconolactone decarboxylase-like domain-containing protein</fullName>
    </recommendedName>
</protein>
<proteinExistence type="predicted"/>
<evidence type="ECO:0000313" key="3">
    <source>
        <dbReference type="Proteomes" id="UP000070700"/>
    </source>
</evidence>
<sequence length="178" mass="19340">MPSSNRFPPIKPSDLTPEQEEAHDHMSTVASKFFGDTSVHPFLLYPHQTHLLHSFTYKNSDGAFIGPFAPLLYTPSLCKPYFDLVEALTKISSSNLPAVARETAILATGSRYESAYEIYAHERVALKSTSLTREQIGQIKSGGKPEGLGEEASVAFDATMDLVGGKGNLGCMLILVCC</sequence>
<name>A0A132BBP2_MOLSC</name>
<dbReference type="EMBL" id="KQ947431">
    <property type="protein sequence ID" value="KUJ09816.1"/>
    <property type="molecule type" value="Genomic_DNA"/>
</dbReference>
<evidence type="ECO:0000313" key="2">
    <source>
        <dbReference type="EMBL" id="KUJ09816.1"/>
    </source>
</evidence>